<dbReference type="PANTHER" id="PTHR43135:SF3">
    <property type="entry name" value="ALPHA-D-RIBOSE 1-METHYLPHOSPHONATE 5-TRIPHOSPHATE DIPHOSPHATASE"/>
    <property type="match status" value="1"/>
</dbReference>
<dbReference type="Gene3D" id="3.20.20.140">
    <property type="entry name" value="Metal-dependent hydrolases"/>
    <property type="match status" value="1"/>
</dbReference>
<dbReference type="InterPro" id="IPR006680">
    <property type="entry name" value="Amidohydro-rel"/>
</dbReference>
<proteinExistence type="predicted"/>
<accession>A0ABW1L2L9</accession>
<dbReference type="PANTHER" id="PTHR43135">
    <property type="entry name" value="ALPHA-D-RIBOSE 1-METHYLPHOSPHONATE 5-TRIPHOSPHATE DIPHOSPHATASE"/>
    <property type="match status" value="1"/>
</dbReference>
<dbReference type="Proteomes" id="UP001596116">
    <property type="component" value="Unassembled WGS sequence"/>
</dbReference>
<feature type="chain" id="PRO_5047422066" evidence="1">
    <location>
        <begin position="19"/>
        <end position="415"/>
    </location>
</feature>
<dbReference type="SUPFAM" id="SSF51338">
    <property type="entry name" value="Composite domain of metallo-dependent hydrolases"/>
    <property type="match status" value="1"/>
</dbReference>
<feature type="domain" description="Amidohydrolase-related" evidence="2">
    <location>
        <begin position="68"/>
        <end position="411"/>
    </location>
</feature>
<evidence type="ECO:0000256" key="1">
    <source>
        <dbReference type="SAM" id="SignalP"/>
    </source>
</evidence>
<evidence type="ECO:0000259" key="2">
    <source>
        <dbReference type="Pfam" id="PF01979"/>
    </source>
</evidence>
<sequence length="415" mass="43381">MRFLAAIFWMLATAQAGAQIYVLAPDRVFDGDAMHEGWQVRVEGGRISAAGPTVDQTGAEVIDLSGMTLTPGLIDAHSHVLLHPYDETSWNDQVLKESVAERSARAVTHLKATLDAGFTTLRDLGSEGAGFADVGIRQALEKGVIAGPRLIVAGPAIVATGAYGPSGFHEGVAVPKGAIEVSGVENLIAETRAQIGGGADWVKVYADYRWGPGGLARPTFSVDELRAIVDSAAAAGTPVVAHAGTDEGMRRAVEAGVETIEHGDGGSLETYRLMARKGIAICPTLGAVEAISRYSGWNGAAETAPQRIADKHAQMTRILRAGTPLCNGSDVGVFHHGDNAWEIELLVDYGVTPIDALKAATSGNAKILHLENETGSIKPGLVADLAAFAGDPSQNIATLADARFVMKGGKIIRKP</sequence>
<dbReference type="EMBL" id="JBHPON010000003">
    <property type="protein sequence ID" value="MFC6037307.1"/>
    <property type="molecule type" value="Genomic_DNA"/>
</dbReference>
<dbReference type="Gene3D" id="2.30.40.10">
    <property type="entry name" value="Urease, subunit C, domain 1"/>
    <property type="match status" value="1"/>
</dbReference>
<keyword evidence="4" id="KW-1185">Reference proteome</keyword>
<reference evidence="3 4" key="1">
    <citation type="submission" date="2024-09" db="EMBL/GenBank/DDBJ databases">
        <authorList>
            <person name="Zhang Z.-H."/>
        </authorList>
    </citation>
    <scope>NUCLEOTIDE SEQUENCE [LARGE SCALE GENOMIC DNA]</scope>
    <source>
        <strain evidence="3 4">HHTR114</strain>
    </source>
</reference>
<dbReference type="CDD" id="cd01299">
    <property type="entry name" value="Met_dep_hydrolase_A"/>
    <property type="match status" value="1"/>
</dbReference>
<comment type="caution">
    <text evidence="3">The sequence shown here is derived from an EMBL/GenBank/DDBJ whole genome shotgun (WGS) entry which is preliminary data.</text>
</comment>
<dbReference type="Pfam" id="PF01979">
    <property type="entry name" value="Amidohydro_1"/>
    <property type="match status" value="1"/>
</dbReference>
<gene>
    <name evidence="3" type="ORF">ACFMB1_17245</name>
</gene>
<protein>
    <submittedName>
        <fullName evidence="3">Amidohydrolase family protein</fullName>
    </submittedName>
</protein>
<name>A0ABW1L2L9_9PROT</name>
<dbReference type="SUPFAM" id="SSF51556">
    <property type="entry name" value="Metallo-dependent hydrolases"/>
    <property type="match status" value="1"/>
</dbReference>
<dbReference type="RefSeq" id="WP_379881295.1">
    <property type="nucleotide sequence ID" value="NZ_JBHPON010000003.1"/>
</dbReference>
<feature type="signal peptide" evidence="1">
    <location>
        <begin position="1"/>
        <end position="18"/>
    </location>
</feature>
<organism evidence="3 4">
    <name type="scientific">Hyphococcus aureus</name>
    <dbReference type="NCBI Taxonomy" id="2666033"/>
    <lineage>
        <taxon>Bacteria</taxon>
        <taxon>Pseudomonadati</taxon>
        <taxon>Pseudomonadota</taxon>
        <taxon>Alphaproteobacteria</taxon>
        <taxon>Parvularculales</taxon>
        <taxon>Parvularculaceae</taxon>
        <taxon>Hyphococcus</taxon>
    </lineage>
</organism>
<dbReference type="InterPro" id="IPR032466">
    <property type="entry name" value="Metal_Hydrolase"/>
</dbReference>
<dbReference type="InterPro" id="IPR057744">
    <property type="entry name" value="OTAase-like"/>
</dbReference>
<evidence type="ECO:0000313" key="4">
    <source>
        <dbReference type="Proteomes" id="UP001596116"/>
    </source>
</evidence>
<evidence type="ECO:0000313" key="3">
    <source>
        <dbReference type="EMBL" id="MFC6037307.1"/>
    </source>
</evidence>
<keyword evidence="1" id="KW-0732">Signal</keyword>
<dbReference type="InterPro" id="IPR051781">
    <property type="entry name" value="Metallo-dep_Hydrolase"/>
</dbReference>
<dbReference type="InterPro" id="IPR011059">
    <property type="entry name" value="Metal-dep_hydrolase_composite"/>
</dbReference>